<feature type="region of interest" description="Disordered" evidence="10">
    <location>
        <begin position="41"/>
        <end position="219"/>
    </location>
</feature>
<dbReference type="GO" id="GO:0031344">
    <property type="term" value="P:regulation of cell projection organization"/>
    <property type="evidence" value="ECO:0007669"/>
    <property type="project" value="TreeGrafter"/>
</dbReference>
<dbReference type="GO" id="GO:0043209">
    <property type="term" value="C:myelin sheath"/>
    <property type="evidence" value="ECO:0007669"/>
    <property type="project" value="TreeGrafter"/>
</dbReference>
<dbReference type="GO" id="GO:0008360">
    <property type="term" value="P:regulation of cell shape"/>
    <property type="evidence" value="ECO:0007669"/>
    <property type="project" value="InterPro"/>
</dbReference>
<dbReference type="InterPro" id="IPR008954">
    <property type="entry name" value="Moesin_tail_sf"/>
</dbReference>
<feature type="compositionally biased region" description="Low complexity" evidence="10">
    <location>
        <begin position="94"/>
        <end position="134"/>
    </location>
</feature>
<name>A0A7K6AJY1_UPUEP</name>
<dbReference type="Proteomes" id="UP000544127">
    <property type="component" value="Unassembled WGS sequence"/>
</dbReference>
<dbReference type="OrthoDB" id="9947518at2759"/>
<dbReference type="Gene3D" id="6.10.360.10">
    <property type="match status" value="1"/>
</dbReference>
<sequence length="245" mass="25280">MADRVLPASGSPGGNGSAAAGKGPLPLIGAIDGAAQAAGTVPYANADSSPDVSPENERHEHNSNSLAGDVARGGLFGEQERAALSPSSPRCLCAAAGLGSDGVSVSSDGTSAGSAERGLETTGTAGAETPTASADGRGNATEEEEEEEEVEDEDTEEDEVQVIEIKKEKGEGSLLQQPDSGREAATLASPGCNSPLEKPGEQPGPGKKNDISRHSYSRYNTISYRRIRKGNTKQRIDEFESMMHL</sequence>
<evidence type="ECO:0000313" key="11">
    <source>
        <dbReference type="EMBL" id="NWU90300.1"/>
    </source>
</evidence>
<gene>
    <name evidence="11" type="primary">Ermn</name>
    <name evidence="11" type="ORF">UPUEPO_R02778</name>
</gene>
<reference evidence="11 12" key="1">
    <citation type="submission" date="2019-09" db="EMBL/GenBank/DDBJ databases">
        <title>Bird 10,000 Genomes (B10K) Project - Family phase.</title>
        <authorList>
            <person name="Zhang G."/>
        </authorList>
    </citation>
    <scope>NUCLEOTIDE SEQUENCE [LARGE SCALE GENOMIC DNA]</scope>
    <source>
        <strain evidence="11">B10K-DU-012-37</strain>
    </source>
</reference>
<dbReference type="GO" id="GO:0007015">
    <property type="term" value="P:actin filament organization"/>
    <property type="evidence" value="ECO:0007669"/>
    <property type="project" value="InterPro"/>
</dbReference>
<proteinExistence type="predicted"/>
<dbReference type="AlphaFoldDB" id="A0A7K6AJY1"/>
<dbReference type="GO" id="GO:0070062">
    <property type="term" value="C:extracellular exosome"/>
    <property type="evidence" value="ECO:0007669"/>
    <property type="project" value="TreeGrafter"/>
</dbReference>
<evidence type="ECO:0000256" key="1">
    <source>
        <dbReference type="ARBA" id="ARBA00004245"/>
    </source>
</evidence>
<dbReference type="GO" id="GO:0030175">
    <property type="term" value="C:filopodium"/>
    <property type="evidence" value="ECO:0007669"/>
    <property type="project" value="TreeGrafter"/>
</dbReference>
<dbReference type="PANTHER" id="PTHR47137">
    <property type="entry name" value="ERMIN"/>
    <property type="match status" value="1"/>
</dbReference>
<dbReference type="InterPro" id="IPR045346">
    <property type="entry name" value="Ermin"/>
</dbReference>
<protein>
    <recommendedName>
        <fullName evidence="8">Ermin</fullName>
    </recommendedName>
    <alternativeName>
        <fullName evidence="9">Juxtanodin</fullName>
    </alternativeName>
</protein>
<feature type="region of interest" description="Disordered" evidence="10">
    <location>
        <begin position="1"/>
        <end position="26"/>
    </location>
</feature>
<feature type="non-terminal residue" evidence="11">
    <location>
        <position position="245"/>
    </location>
</feature>
<keyword evidence="5" id="KW-0009">Actin-binding</keyword>
<keyword evidence="6" id="KW-0206">Cytoskeleton</keyword>
<evidence type="ECO:0000256" key="8">
    <source>
        <dbReference type="ARBA" id="ARBA00026168"/>
    </source>
</evidence>
<dbReference type="GO" id="GO:0043025">
    <property type="term" value="C:neuronal cell body"/>
    <property type="evidence" value="ECO:0007669"/>
    <property type="project" value="TreeGrafter"/>
</dbReference>
<comment type="caution">
    <text evidence="11">The sequence shown here is derived from an EMBL/GenBank/DDBJ whole genome shotgun (WGS) entry which is preliminary data.</text>
</comment>
<dbReference type="GO" id="GO:0033269">
    <property type="term" value="C:internode region of axon"/>
    <property type="evidence" value="ECO:0007669"/>
    <property type="project" value="TreeGrafter"/>
</dbReference>
<dbReference type="EMBL" id="VZRI01002308">
    <property type="protein sequence ID" value="NWU90300.1"/>
    <property type="molecule type" value="Genomic_DNA"/>
</dbReference>
<keyword evidence="12" id="KW-1185">Reference proteome</keyword>
<dbReference type="GO" id="GO:0051015">
    <property type="term" value="F:actin filament binding"/>
    <property type="evidence" value="ECO:0007669"/>
    <property type="project" value="InterPro"/>
</dbReference>
<comment type="function">
    <text evidence="7">Plays a role in cytoskeletal rearrangements during the late wrapping and/or compaction phases of myelinogenesis as well as in maintenance and stability of myelin sheath in the adult. May play an important role in late-stage oligodendroglia maturation, myelin/Ranvier node formation during CNS development, and in the maintenance and plasticity of related structures in the mature CNS.</text>
</comment>
<evidence type="ECO:0000256" key="6">
    <source>
        <dbReference type="ARBA" id="ARBA00023212"/>
    </source>
</evidence>
<evidence type="ECO:0000256" key="5">
    <source>
        <dbReference type="ARBA" id="ARBA00023203"/>
    </source>
</evidence>
<feature type="compositionally biased region" description="Low complexity" evidence="10">
    <location>
        <begin position="17"/>
        <end position="26"/>
    </location>
</feature>
<evidence type="ECO:0000256" key="4">
    <source>
        <dbReference type="ARBA" id="ARBA00022553"/>
    </source>
</evidence>
<evidence type="ECO:0000256" key="9">
    <source>
        <dbReference type="ARBA" id="ARBA00031224"/>
    </source>
</evidence>
<evidence type="ECO:0000256" key="2">
    <source>
        <dbReference type="ARBA" id="ARBA00011216"/>
    </source>
</evidence>
<dbReference type="GO" id="GO:0001763">
    <property type="term" value="P:morphogenesis of a branching structure"/>
    <property type="evidence" value="ECO:0007669"/>
    <property type="project" value="TreeGrafter"/>
</dbReference>
<comment type="subcellular location">
    <subcellularLocation>
        <location evidence="1">Cytoplasm</location>
        <location evidence="1">Cytoskeleton</location>
    </subcellularLocation>
</comment>
<evidence type="ECO:0000256" key="3">
    <source>
        <dbReference type="ARBA" id="ARBA00022490"/>
    </source>
</evidence>
<evidence type="ECO:0000313" key="12">
    <source>
        <dbReference type="Proteomes" id="UP000544127"/>
    </source>
</evidence>
<comment type="subunit">
    <text evidence="2">Binds actin.</text>
</comment>
<organism evidence="11 12">
    <name type="scientific">Upupa epops</name>
    <name type="common">Eurasian hoopoe</name>
    <dbReference type="NCBI Taxonomy" id="57439"/>
    <lineage>
        <taxon>Eukaryota</taxon>
        <taxon>Metazoa</taxon>
        <taxon>Chordata</taxon>
        <taxon>Craniata</taxon>
        <taxon>Vertebrata</taxon>
        <taxon>Euteleostomi</taxon>
        <taxon>Archelosauria</taxon>
        <taxon>Archosauria</taxon>
        <taxon>Dinosauria</taxon>
        <taxon>Saurischia</taxon>
        <taxon>Theropoda</taxon>
        <taxon>Coelurosauria</taxon>
        <taxon>Aves</taxon>
        <taxon>Neognathae</taxon>
        <taxon>Neoaves</taxon>
        <taxon>Telluraves</taxon>
        <taxon>Coraciimorphae</taxon>
        <taxon>Bucerotiformes</taxon>
        <taxon>Upupidae</taxon>
        <taxon>Upupa</taxon>
    </lineage>
</organism>
<dbReference type="Pfam" id="PF20491">
    <property type="entry name" value="Ermin"/>
    <property type="match status" value="1"/>
</dbReference>
<accession>A0A7K6AJY1</accession>
<feature type="non-terminal residue" evidence="11">
    <location>
        <position position="1"/>
    </location>
</feature>
<dbReference type="GO" id="GO:0005938">
    <property type="term" value="C:cell cortex"/>
    <property type="evidence" value="ECO:0007669"/>
    <property type="project" value="TreeGrafter"/>
</dbReference>
<feature type="compositionally biased region" description="Acidic residues" evidence="10">
    <location>
        <begin position="141"/>
        <end position="161"/>
    </location>
</feature>
<dbReference type="SUPFAM" id="SSF48678">
    <property type="entry name" value="Moesin tail domain"/>
    <property type="match status" value="1"/>
</dbReference>
<evidence type="ECO:0000256" key="10">
    <source>
        <dbReference type="SAM" id="MobiDB-lite"/>
    </source>
</evidence>
<dbReference type="GO" id="GO:0033270">
    <property type="term" value="C:paranode region of axon"/>
    <property type="evidence" value="ECO:0007669"/>
    <property type="project" value="TreeGrafter"/>
</dbReference>
<keyword evidence="3" id="KW-0963">Cytoplasm</keyword>
<dbReference type="GO" id="GO:0005856">
    <property type="term" value="C:cytoskeleton"/>
    <property type="evidence" value="ECO:0007669"/>
    <property type="project" value="UniProtKB-SubCell"/>
</dbReference>
<evidence type="ECO:0000256" key="7">
    <source>
        <dbReference type="ARBA" id="ARBA00025213"/>
    </source>
</evidence>
<keyword evidence="4" id="KW-0597">Phosphoprotein</keyword>
<dbReference type="PANTHER" id="PTHR47137:SF1">
    <property type="entry name" value="ERMIN"/>
    <property type="match status" value="1"/>
</dbReference>